<reference evidence="1" key="1">
    <citation type="submission" date="2023-04" db="EMBL/GenBank/DDBJ databases">
        <title>Phytophthora lilii NBRC 32176.</title>
        <authorList>
            <person name="Ichikawa N."/>
            <person name="Sato H."/>
            <person name="Tonouchi N."/>
        </authorList>
    </citation>
    <scope>NUCLEOTIDE SEQUENCE</scope>
    <source>
        <strain evidence="1">NBRC 32176</strain>
    </source>
</reference>
<protein>
    <submittedName>
        <fullName evidence="1">Unnamed protein product</fullName>
    </submittedName>
</protein>
<evidence type="ECO:0000313" key="1">
    <source>
        <dbReference type="EMBL" id="GMF41820.1"/>
    </source>
</evidence>
<proteinExistence type="predicted"/>
<name>A0A9W6XN33_9STRA</name>
<dbReference type="AlphaFoldDB" id="A0A9W6XN33"/>
<gene>
    <name evidence="1" type="ORF">Plil01_001673300</name>
</gene>
<comment type="caution">
    <text evidence="1">The sequence shown here is derived from an EMBL/GenBank/DDBJ whole genome shotgun (WGS) entry which is preliminary data.</text>
</comment>
<accession>A0A9W6XN33</accession>
<evidence type="ECO:0000313" key="2">
    <source>
        <dbReference type="Proteomes" id="UP001165083"/>
    </source>
</evidence>
<keyword evidence="2" id="KW-1185">Reference proteome</keyword>
<dbReference type="EMBL" id="BSXW01002313">
    <property type="protein sequence ID" value="GMF41820.1"/>
    <property type="molecule type" value="Genomic_DNA"/>
</dbReference>
<sequence>MTSRDFNDLNDELKADVEFRPQQELKAMTGVEYANERRRVRLAEEAKVQSKATHIKLIAGLGQYRRCGRAISEFA</sequence>
<organism evidence="1 2">
    <name type="scientific">Phytophthora lilii</name>
    <dbReference type="NCBI Taxonomy" id="2077276"/>
    <lineage>
        <taxon>Eukaryota</taxon>
        <taxon>Sar</taxon>
        <taxon>Stramenopiles</taxon>
        <taxon>Oomycota</taxon>
        <taxon>Peronosporomycetes</taxon>
        <taxon>Peronosporales</taxon>
        <taxon>Peronosporaceae</taxon>
        <taxon>Phytophthora</taxon>
    </lineage>
</organism>
<dbReference type="Proteomes" id="UP001165083">
    <property type="component" value="Unassembled WGS sequence"/>
</dbReference>